<evidence type="ECO:0000256" key="7">
    <source>
        <dbReference type="ARBA" id="ARBA00023033"/>
    </source>
</evidence>
<keyword evidence="3" id="KW-0349">Heme</keyword>
<protein>
    <recommendedName>
        <fullName evidence="10">Ferulate 5-hydroxylase</fullName>
    </recommendedName>
</protein>
<dbReference type="Gene3D" id="1.10.630.10">
    <property type="entry name" value="Cytochrome P450"/>
    <property type="match status" value="1"/>
</dbReference>
<feature type="non-terminal residue" evidence="8">
    <location>
        <position position="1"/>
    </location>
</feature>
<organism evidence="8 9">
    <name type="scientific">Populus deltoides</name>
    <name type="common">Eastern poplar</name>
    <name type="synonym">Eastern cottonwood</name>
    <dbReference type="NCBI Taxonomy" id="3696"/>
    <lineage>
        <taxon>Eukaryota</taxon>
        <taxon>Viridiplantae</taxon>
        <taxon>Streptophyta</taxon>
        <taxon>Embryophyta</taxon>
        <taxon>Tracheophyta</taxon>
        <taxon>Spermatophyta</taxon>
        <taxon>Magnoliopsida</taxon>
        <taxon>eudicotyledons</taxon>
        <taxon>Gunneridae</taxon>
        <taxon>Pentapetalae</taxon>
        <taxon>rosids</taxon>
        <taxon>fabids</taxon>
        <taxon>Malpighiales</taxon>
        <taxon>Salicaceae</taxon>
        <taxon>Saliceae</taxon>
        <taxon>Populus</taxon>
    </lineage>
</organism>
<dbReference type="PANTHER" id="PTHR47944:SF5">
    <property type="entry name" value="CYTOCHROME P450 71A1-LIKE"/>
    <property type="match status" value="1"/>
</dbReference>
<reference evidence="8" key="1">
    <citation type="journal article" date="2021" name="J. Hered.">
        <title>Genome Assembly of Salicaceae Populus deltoides (Eastern Cottonwood) I-69 Based on Nanopore Sequencing and Hi-C Technologies.</title>
        <authorList>
            <person name="Bai S."/>
            <person name="Wu H."/>
            <person name="Zhang J."/>
            <person name="Pan Z."/>
            <person name="Zhao W."/>
            <person name="Li Z."/>
            <person name="Tong C."/>
        </authorList>
    </citation>
    <scope>NUCLEOTIDE SEQUENCE</scope>
    <source>
        <tissue evidence="8">Leaf</tissue>
    </source>
</reference>
<evidence type="ECO:0000256" key="1">
    <source>
        <dbReference type="ARBA" id="ARBA00001971"/>
    </source>
</evidence>
<dbReference type="EMBL" id="JACEGQ020000018">
    <property type="protein sequence ID" value="KAH8482517.1"/>
    <property type="molecule type" value="Genomic_DNA"/>
</dbReference>
<dbReference type="SUPFAM" id="SSF48264">
    <property type="entry name" value="Cytochrome P450"/>
    <property type="match status" value="1"/>
</dbReference>
<keyword evidence="4" id="KW-0479">Metal-binding</keyword>
<comment type="cofactor">
    <cofactor evidence="1">
        <name>heme</name>
        <dbReference type="ChEBI" id="CHEBI:30413"/>
    </cofactor>
</comment>
<dbReference type="Proteomes" id="UP000807159">
    <property type="component" value="Chromosome 18"/>
</dbReference>
<evidence type="ECO:0008006" key="10">
    <source>
        <dbReference type="Google" id="ProtNLM"/>
    </source>
</evidence>
<evidence type="ECO:0000256" key="6">
    <source>
        <dbReference type="ARBA" id="ARBA00023004"/>
    </source>
</evidence>
<evidence type="ECO:0000313" key="9">
    <source>
        <dbReference type="Proteomes" id="UP000807159"/>
    </source>
</evidence>
<evidence type="ECO:0000313" key="8">
    <source>
        <dbReference type="EMBL" id="KAH8482517.1"/>
    </source>
</evidence>
<comment type="similarity">
    <text evidence="2">Belongs to the cytochrome P450 family.</text>
</comment>
<dbReference type="InterPro" id="IPR036396">
    <property type="entry name" value="Cyt_P450_sf"/>
</dbReference>
<evidence type="ECO:0000256" key="3">
    <source>
        <dbReference type="ARBA" id="ARBA00022617"/>
    </source>
</evidence>
<dbReference type="GO" id="GO:0005506">
    <property type="term" value="F:iron ion binding"/>
    <property type="evidence" value="ECO:0007669"/>
    <property type="project" value="InterPro"/>
</dbReference>
<accession>A0A8T2WS27</accession>
<sequence>SIELKDYLSHYTLSIISRIVLGKKYFSASESEKEIVSLEEFQEMLDELFLLNGVLNIGDWIPWLDFLDLQGYVKRMKKLK</sequence>
<feature type="non-terminal residue" evidence="8">
    <location>
        <position position="80"/>
    </location>
</feature>
<dbReference type="PANTHER" id="PTHR47944">
    <property type="entry name" value="CYTOCHROME P450 98A9"/>
    <property type="match status" value="1"/>
</dbReference>
<keyword evidence="7" id="KW-0503">Monooxygenase</keyword>
<keyword evidence="9" id="KW-1185">Reference proteome</keyword>
<dbReference type="GO" id="GO:0004497">
    <property type="term" value="F:monooxygenase activity"/>
    <property type="evidence" value="ECO:0007669"/>
    <property type="project" value="UniProtKB-KW"/>
</dbReference>
<keyword evidence="5" id="KW-0560">Oxidoreductase</keyword>
<gene>
    <name evidence="8" type="ORF">H0E87_029819</name>
</gene>
<dbReference type="GO" id="GO:0016705">
    <property type="term" value="F:oxidoreductase activity, acting on paired donors, with incorporation or reduction of molecular oxygen"/>
    <property type="evidence" value="ECO:0007669"/>
    <property type="project" value="InterPro"/>
</dbReference>
<dbReference type="GO" id="GO:0020037">
    <property type="term" value="F:heme binding"/>
    <property type="evidence" value="ECO:0007669"/>
    <property type="project" value="InterPro"/>
</dbReference>
<proteinExistence type="inferred from homology"/>
<name>A0A8T2WS27_POPDE</name>
<evidence type="ECO:0000256" key="5">
    <source>
        <dbReference type="ARBA" id="ARBA00023002"/>
    </source>
</evidence>
<comment type="caution">
    <text evidence="8">The sequence shown here is derived from an EMBL/GenBank/DDBJ whole genome shotgun (WGS) entry which is preliminary data.</text>
</comment>
<dbReference type="AlphaFoldDB" id="A0A8T2WS27"/>
<keyword evidence="6" id="KW-0408">Iron</keyword>
<evidence type="ECO:0000256" key="4">
    <source>
        <dbReference type="ARBA" id="ARBA00022723"/>
    </source>
</evidence>
<evidence type="ECO:0000256" key="2">
    <source>
        <dbReference type="ARBA" id="ARBA00010617"/>
    </source>
</evidence>